<evidence type="ECO:0000259" key="2">
    <source>
        <dbReference type="Pfam" id="PF24626"/>
    </source>
</evidence>
<dbReference type="AlphaFoldDB" id="A0A484NBP2"/>
<dbReference type="PANTHER" id="PTHR46148">
    <property type="entry name" value="CHROMO DOMAIN-CONTAINING PROTEIN"/>
    <property type="match status" value="1"/>
</dbReference>
<feature type="compositionally biased region" description="Low complexity" evidence="1">
    <location>
        <begin position="117"/>
        <end position="127"/>
    </location>
</feature>
<dbReference type="Proteomes" id="UP000595140">
    <property type="component" value="Unassembled WGS sequence"/>
</dbReference>
<gene>
    <name evidence="3" type="ORF">CCAM_LOCUS39753</name>
</gene>
<evidence type="ECO:0000313" key="4">
    <source>
        <dbReference type="Proteomes" id="UP000595140"/>
    </source>
</evidence>
<accession>A0A484NBP2</accession>
<dbReference type="Gene3D" id="2.40.70.10">
    <property type="entry name" value="Acid Proteases"/>
    <property type="match status" value="1"/>
</dbReference>
<feature type="region of interest" description="Disordered" evidence="1">
    <location>
        <begin position="592"/>
        <end position="619"/>
    </location>
</feature>
<dbReference type="Pfam" id="PF24626">
    <property type="entry name" value="SH3_Tf2-1"/>
    <property type="match status" value="1"/>
</dbReference>
<feature type="region of interest" description="Disordered" evidence="1">
    <location>
        <begin position="104"/>
        <end position="207"/>
    </location>
</feature>
<proteinExistence type="predicted"/>
<organism evidence="3 4">
    <name type="scientific">Cuscuta campestris</name>
    <dbReference type="NCBI Taxonomy" id="132261"/>
    <lineage>
        <taxon>Eukaryota</taxon>
        <taxon>Viridiplantae</taxon>
        <taxon>Streptophyta</taxon>
        <taxon>Embryophyta</taxon>
        <taxon>Tracheophyta</taxon>
        <taxon>Spermatophyta</taxon>
        <taxon>Magnoliopsida</taxon>
        <taxon>eudicotyledons</taxon>
        <taxon>Gunneridae</taxon>
        <taxon>Pentapetalae</taxon>
        <taxon>asterids</taxon>
        <taxon>lamiids</taxon>
        <taxon>Solanales</taxon>
        <taxon>Convolvulaceae</taxon>
        <taxon>Cuscuteae</taxon>
        <taxon>Cuscuta</taxon>
        <taxon>Cuscuta subgen. Grammica</taxon>
        <taxon>Cuscuta sect. Cleistogrammica</taxon>
    </lineage>
</organism>
<dbReference type="SUPFAM" id="SSF50630">
    <property type="entry name" value="Acid proteases"/>
    <property type="match status" value="1"/>
</dbReference>
<dbReference type="PANTHER" id="PTHR46148:SF44">
    <property type="entry name" value="GAG-POL POLYPROTEIN"/>
    <property type="match status" value="1"/>
</dbReference>
<dbReference type="InterPro" id="IPR021109">
    <property type="entry name" value="Peptidase_aspartic_dom_sf"/>
</dbReference>
<sequence length="700" mass="78456">MMEPFPEGIESEEMQGWQANGLVSEVKTCARGSVILGLKLSPEGSYLHRIEAIFVSTPKDRLNEFVKKLRPDLRLYAALITTTDFNAAYDLIVKTEKSLDDLQATKKEDRATKDPRPAASAGPSGKSFGFGGKRYKKGSSSAPPPKRRHFRRHCPTNPSSELVFPRAPDQPAASHPARSQQSTAANNQQRPRPQQTGRAPARTYAMQGRTDPNFDVILGTFILFDSVMHALIDPGSTLSYICVGMPANSTIVRSDLEIPTVVSNPLGHSMRFHHIYHRCPLSVQGKQFPADLIELPHKEFDIILGMDWLTEHGAVVDCSSRTIWLRADDGSNVSLSGEVFPKAPEFISPMSARRLICKKCEMFLCHVQDMRKESPRQQDIPTVCDFPDVFPEDLPELSERKLEGPDIVQDTEEKVRVIRDRLRAASDRQKSYADLKRRDREYNVGDMVFLKVSPWKKVLRFGKKGKLSPRFIGPYRILERIGAVAYRLELPPELNRIHDVFHVSMLRRYRSDPTHVLPTNAVTLDESLSYEEEPVKILARETKVLRNKTVPLVKAYHVRVFRSDLRAARPGSSPSSSSSSFSIVAGRRPSTAQLVAAASPSPEVRRSLPESAPPTTVPNPRAAIRRLHYRRLSSSLSSYSAAKPNAGHRQLPPAAVALRTPLAPPLYADVRHRRRIQLLPRIDTTGRLISTPDELFDSVF</sequence>
<feature type="compositionally biased region" description="Polar residues" evidence="1">
    <location>
        <begin position="177"/>
        <end position="197"/>
    </location>
</feature>
<feature type="compositionally biased region" description="Basic residues" evidence="1">
    <location>
        <begin position="145"/>
        <end position="154"/>
    </location>
</feature>
<evidence type="ECO:0000313" key="3">
    <source>
        <dbReference type="EMBL" id="VFQ97977.1"/>
    </source>
</evidence>
<name>A0A484NBP2_9ASTE</name>
<evidence type="ECO:0000256" key="1">
    <source>
        <dbReference type="SAM" id="MobiDB-lite"/>
    </source>
</evidence>
<keyword evidence="4" id="KW-1185">Reference proteome</keyword>
<dbReference type="InterPro" id="IPR056924">
    <property type="entry name" value="SH3_Tf2-1"/>
</dbReference>
<dbReference type="Pfam" id="PF08284">
    <property type="entry name" value="RVP_2"/>
    <property type="match status" value="1"/>
</dbReference>
<protein>
    <recommendedName>
        <fullName evidence="2">Tf2-1-like SH3-like domain-containing protein</fullName>
    </recommendedName>
</protein>
<reference evidence="3 4" key="1">
    <citation type="submission" date="2018-04" db="EMBL/GenBank/DDBJ databases">
        <authorList>
            <person name="Vogel A."/>
        </authorList>
    </citation>
    <scope>NUCLEOTIDE SEQUENCE [LARGE SCALE GENOMIC DNA]</scope>
</reference>
<dbReference type="CDD" id="cd00303">
    <property type="entry name" value="retropepsin_like"/>
    <property type="match status" value="1"/>
</dbReference>
<dbReference type="EMBL" id="OOIL02006556">
    <property type="protein sequence ID" value="VFQ97977.1"/>
    <property type="molecule type" value="Genomic_DNA"/>
</dbReference>
<feature type="compositionally biased region" description="Basic and acidic residues" evidence="1">
    <location>
        <begin position="104"/>
        <end position="116"/>
    </location>
</feature>
<feature type="domain" description="Tf2-1-like SH3-like" evidence="2">
    <location>
        <begin position="445"/>
        <end position="510"/>
    </location>
</feature>
<dbReference type="OrthoDB" id="1939135at2759"/>